<feature type="compositionally biased region" description="Low complexity" evidence="4">
    <location>
        <begin position="663"/>
        <end position="675"/>
    </location>
</feature>
<protein>
    <recommendedName>
        <fullName evidence="5">RRM domain-containing protein</fullName>
    </recommendedName>
</protein>
<organism evidence="6 7">
    <name type="scientific">Tilletia horrida</name>
    <dbReference type="NCBI Taxonomy" id="155126"/>
    <lineage>
        <taxon>Eukaryota</taxon>
        <taxon>Fungi</taxon>
        <taxon>Dikarya</taxon>
        <taxon>Basidiomycota</taxon>
        <taxon>Ustilaginomycotina</taxon>
        <taxon>Exobasidiomycetes</taxon>
        <taxon>Tilletiales</taxon>
        <taxon>Tilletiaceae</taxon>
        <taxon>Tilletia</taxon>
    </lineage>
</organism>
<dbReference type="Pfam" id="PF00076">
    <property type="entry name" value="RRM_1"/>
    <property type="match status" value="2"/>
</dbReference>
<dbReference type="InterPro" id="IPR000504">
    <property type="entry name" value="RRM_dom"/>
</dbReference>
<dbReference type="CDD" id="cd00590">
    <property type="entry name" value="RRM_SF"/>
    <property type="match status" value="2"/>
</dbReference>
<dbReference type="InterPro" id="IPR002004">
    <property type="entry name" value="PABP_HYD_C"/>
</dbReference>
<gene>
    <name evidence="6" type="ORF">OC846_005922</name>
</gene>
<evidence type="ECO:0000313" key="7">
    <source>
        <dbReference type="Proteomes" id="UP001176517"/>
    </source>
</evidence>
<dbReference type="InterPro" id="IPR052462">
    <property type="entry name" value="SLIRP/GR-RBP-like"/>
</dbReference>
<feature type="region of interest" description="Disordered" evidence="4">
    <location>
        <begin position="650"/>
        <end position="683"/>
    </location>
</feature>
<evidence type="ECO:0000259" key="5">
    <source>
        <dbReference type="PROSITE" id="PS50102"/>
    </source>
</evidence>
<dbReference type="SMART" id="SM00517">
    <property type="entry name" value="PolyA"/>
    <property type="match status" value="1"/>
</dbReference>
<evidence type="ECO:0000256" key="1">
    <source>
        <dbReference type="ARBA" id="ARBA00008557"/>
    </source>
</evidence>
<feature type="domain" description="RRM" evidence="5">
    <location>
        <begin position="144"/>
        <end position="225"/>
    </location>
</feature>
<feature type="region of interest" description="Disordered" evidence="4">
    <location>
        <begin position="253"/>
        <end position="290"/>
    </location>
</feature>
<dbReference type="Gene3D" id="1.10.1900.10">
    <property type="entry name" value="c-terminal domain of poly(a) binding protein"/>
    <property type="match status" value="2"/>
</dbReference>
<evidence type="ECO:0000256" key="3">
    <source>
        <dbReference type="PROSITE-ProRule" id="PRU00176"/>
    </source>
</evidence>
<feature type="region of interest" description="Disordered" evidence="4">
    <location>
        <begin position="1"/>
        <end position="52"/>
    </location>
</feature>
<dbReference type="GO" id="GO:0003723">
    <property type="term" value="F:RNA binding"/>
    <property type="evidence" value="ECO:0007669"/>
    <property type="project" value="UniProtKB-UniRule"/>
</dbReference>
<dbReference type="SUPFAM" id="SSF54928">
    <property type="entry name" value="RNA-binding domain, RBD"/>
    <property type="match status" value="2"/>
</dbReference>
<dbReference type="PANTHER" id="PTHR48027">
    <property type="entry name" value="HETEROGENEOUS NUCLEAR RIBONUCLEOPROTEIN 87F-RELATED"/>
    <property type="match status" value="1"/>
</dbReference>
<feature type="region of interest" description="Disordered" evidence="4">
    <location>
        <begin position="543"/>
        <end position="565"/>
    </location>
</feature>
<dbReference type="Proteomes" id="UP001176517">
    <property type="component" value="Unassembled WGS sequence"/>
</dbReference>
<dbReference type="InterPro" id="IPR035979">
    <property type="entry name" value="RBD_domain_sf"/>
</dbReference>
<name>A0AAN6GKF1_9BASI</name>
<dbReference type="AlphaFoldDB" id="A0AAN6GKF1"/>
<evidence type="ECO:0000256" key="2">
    <source>
        <dbReference type="ARBA" id="ARBA00022884"/>
    </source>
</evidence>
<dbReference type="PROSITE" id="PS50102">
    <property type="entry name" value="RRM"/>
    <property type="match status" value="2"/>
</dbReference>
<reference evidence="6" key="1">
    <citation type="journal article" date="2023" name="PhytoFront">
        <title>Draft Genome Resources of Seven Strains of Tilletia horrida, Causal Agent of Kernel Smut of Rice.</title>
        <authorList>
            <person name="Khanal S."/>
            <person name="Antony Babu S."/>
            <person name="Zhou X.G."/>
        </authorList>
    </citation>
    <scope>NUCLEOTIDE SEQUENCE</scope>
    <source>
        <strain evidence="6">TX6</strain>
    </source>
</reference>
<dbReference type="SUPFAM" id="SSF63570">
    <property type="entry name" value="PABC (PABP) domain"/>
    <property type="match status" value="2"/>
</dbReference>
<feature type="compositionally biased region" description="Polar residues" evidence="4">
    <location>
        <begin position="265"/>
        <end position="287"/>
    </location>
</feature>
<dbReference type="EMBL" id="JAPDMZ010000262">
    <property type="protein sequence ID" value="KAK0544798.1"/>
    <property type="molecule type" value="Genomic_DNA"/>
</dbReference>
<sequence length="818" mass="86862">MADSIYAPHNQAADNGEGAQNLHTHHEEDEDHYQAPGHDEAEFDEEEEDDEISLQPVNPYLTKPLLYLSGIDKSISDQDLAAKTFGKYLPVRLNINRDGPEDELATGTVEFQTLEKAEKAYATVRGTMTLSINQNAVDPKPAAKPRLVKHLPPHTDDGVLYDLFRQYGPLARAHCILTNPAGQFTGFRGMGQLDFYDETHAQNAQNEMHCADIDGKTISVSIDNVTRRTSGQAEFSAAAAPFVPAGARSLNASAPSFQPPARAASGSQASMYASQSPTSPQPVNHQTAGPLYPVPGSNLQFSSSAGTYIDPCNLFIKNIDPNVDSNELFTIFKAFGRIVSARIMRDSEGNSRGFGFVSFTQAEEASRALAATNNTFVGAQKINVRLHEPKRMRAEKLAAKFGTSGTESPGESETNAGNWTGEHSPEATPSPGLVSPTAAAAAAQKKADKRSSHSYFKAAVSNEGEPVDAEQLAALTSGVRQEVLSGEFSKRVSKMPNVSDQQLGSIVDELVKLRLTDAVTALNHPIELLQRVTDAREKLGYIHTAPQGNGHSEAAPAPAASSSGGGFLVPPTTRKATGDAASILSTAPATGKERERLYNAIAGIAPAGTDVEAITDMLVSLPKKERALCLFNQDLLRAKVDEAREILEMSDDEDGVGASNGIPDPSAAATPADSTRALKSAPVSAPALEVSSSSQQQSSASAAPTSYTLSSLAALPASEIVRLASAPPSAGLPLPKADPAVLRDTDAFVDGLAGKPVHDQKQKVGDVLHKKIKAFGFKGAPKLTIALLDSEDLRSLAHLMNSYPEVLREKVQQLVASK</sequence>
<dbReference type="Gene3D" id="3.30.70.330">
    <property type="match status" value="2"/>
</dbReference>
<accession>A0AAN6GKF1</accession>
<feature type="region of interest" description="Disordered" evidence="4">
    <location>
        <begin position="400"/>
        <end position="447"/>
    </location>
</feature>
<comment type="similarity">
    <text evidence="1">Belongs to the polyadenylate-binding protein type-1 family.</text>
</comment>
<evidence type="ECO:0000256" key="4">
    <source>
        <dbReference type="SAM" id="MobiDB-lite"/>
    </source>
</evidence>
<keyword evidence="7" id="KW-1185">Reference proteome</keyword>
<evidence type="ECO:0000313" key="6">
    <source>
        <dbReference type="EMBL" id="KAK0544798.1"/>
    </source>
</evidence>
<dbReference type="SMART" id="SM00360">
    <property type="entry name" value="RRM"/>
    <property type="match status" value="3"/>
</dbReference>
<dbReference type="InterPro" id="IPR036053">
    <property type="entry name" value="PABP-dom"/>
</dbReference>
<feature type="compositionally biased region" description="Polar residues" evidence="4">
    <location>
        <begin position="403"/>
        <end position="418"/>
    </location>
</feature>
<feature type="compositionally biased region" description="Acidic residues" evidence="4">
    <location>
        <begin position="41"/>
        <end position="52"/>
    </location>
</feature>
<keyword evidence="2 3" id="KW-0694">RNA-binding</keyword>
<proteinExistence type="inferred from homology"/>
<dbReference type="InterPro" id="IPR012677">
    <property type="entry name" value="Nucleotide-bd_a/b_plait_sf"/>
</dbReference>
<comment type="caution">
    <text evidence="6">The sequence shown here is derived from an EMBL/GenBank/DDBJ whole genome shotgun (WGS) entry which is preliminary data.</text>
</comment>
<feature type="domain" description="RRM" evidence="5">
    <location>
        <begin position="312"/>
        <end position="389"/>
    </location>
</feature>